<name>A0A3N1D5M6_9ACTN</name>
<evidence type="ECO:0000256" key="2">
    <source>
        <dbReference type="ARBA" id="ARBA00023125"/>
    </source>
</evidence>
<dbReference type="SUPFAM" id="SSF46785">
    <property type="entry name" value="Winged helix' DNA-binding domain"/>
    <property type="match status" value="1"/>
</dbReference>
<accession>A0A3N1D5M6</accession>
<evidence type="ECO:0000259" key="6">
    <source>
        <dbReference type="PROSITE" id="PS50042"/>
    </source>
</evidence>
<evidence type="ECO:0000256" key="4">
    <source>
        <dbReference type="PROSITE-ProRule" id="PRU00339"/>
    </source>
</evidence>
<evidence type="ECO:0000256" key="5">
    <source>
        <dbReference type="SAM" id="MobiDB-lite"/>
    </source>
</evidence>
<dbReference type="InterPro" id="IPR027417">
    <property type="entry name" value="P-loop_NTPase"/>
</dbReference>
<keyword evidence="4" id="KW-0802">TPR repeat</keyword>
<dbReference type="PANTHER" id="PTHR10098">
    <property type="entry name" value="RAPSYN-RELATED"/>
    <property type="match status" value="1"/>
</dbReference>
<dbReference type="InterPro" id="IPR036388">
    <property type="entry name" value="WH-like_DNA-bd_sf"/>
</dbReference>
<feature type="region of interest" description="Disordered" evidence="5">
    <location>
        <begin position="239"/>
        <end position="263"/>
    </location>
</feature>
<gene>
    <name evidence="8" type="ORF">EDD29_6459</name>
</gene>
<protein>
    <submittedName>
        <fullName evidence="8">CRP-like cAMP-binding protein</fullName>
    </submittedName>
</protein>
<dbReference type="SMART" id="SM00028">
    <property type="entry name" value="TPR"/>
    <property type="match status" value="9"/>
</dbReference>
<comment type="caution">
    <text evidence="8">The sequence shown here is derived from an EMBL/GenBank/DDBJ whole genome shotgun (WGS) entry which is preliminary data.</text>
</comment>
<reference evidence="8 9" key="1">
    <citation type="submission" date="2018-11" db="EMBL/GenBank/DDBJ databases">
        <title>Sequencing the genomes of 1000 actinobacteria strains.</title>
        <authorList>
            <person name="Klenk H.-P."/>
        </authorList>
    </citation>
    <scope>NUCLEOTIDE SEQUENCE [LARGE SCALE GENOMIC DNA]</scope>
    <source>
        <strain evidence="8 9">DSM 44254</strain>
    </source>
</reference>
<dbReference type="Proteomes" id="UP000272400">
    <property type="component" value="Unassembled WGS sequence"/>
</dbReference>
<dbReference type="PROSITE" id="PS51063">
    <property type="entry name" value="HTH_CRP_2"/>
    <property type="match status" value="1"/>
</dbReference>
<dbReference type="AlphaFoldDB" id="A0A3N1D5M6"/>
<feature type="domain" description="HTH crp-type" evidence="7">
    <location>
        <begin position="145"/>
        <end position="216"/>
    </location>
</feature>
<keyword evidence="3" id="KW-0804">Transcription</keyword>
<dbReference type="GO" id="GO:0016887">
    <property type="term" value="F:ATP hydrolysis activity"/>
    <property type="evidence" value="ECO:0007669"/>
    <property type="project" value="InterPro"/>
</dbReference>
<feature type="domain" description="Cyclic nucleotide-binding" evidence="6">
    <location>
        <begin position="7"/>
        <end position="111"/>
    </location>
</feature>
<evidence type="ECO:0000256" key="1">
    <source>
        <dbReference type="ARBA" id="ARBA00023015"/>
    </source>
</evidence>
<proteinExistence type="predicted"/>
<dbReference type="Pfam" id="PF13424">
    <property type="entry name" value="TPR_12"/>
    <property type="match status" value="2"/>
</dbReference>
<dbReference type="Gene3D" id="3.40.50.300">
    <property type="entry name" value="P-loop containing nucleotide triphosphate hydrolases"/>
    <property type="match status" value="1"/>
</dbReference>
<dbReference type="SUPFAM" id="SSF48452">
    <property type="entry name" value="TPR-like"/>
    <property type="match status" value="3"/>
</dbReference>
<dbReference type="InterPro" id="IPR019734">
    <property type="entry name" value="TPR_rpt"/>
</dbReference>
<sequence>MTAPVSFWDRLPADLQRRLDTEHRTVVHGPHAELQLQSRLAEDVLIVRDGHALEIRRATLTNQASVLGVLGPGDAAGLPLLAGQPQRADVVAVGRGQVRVLRVPQARFRQLAEEHRVFTTAVLRTLDDRSTHDGLRLALALAPEVGADQKLAAHLVELAERFGRPHGGGALLDIGLTQEDLGRYAGVTRARTNRTLSRFRQKGLLDAHWRRITDLPGLRRIAEPFDDLWSVTPHRRPLLGEPAEPRSRRTTLPPGLGWPRPPVLPPEVPHFTGRAAELALLREELLHTPGHRIAVLHGPSGSGKSALAAHFAHAAQEHFPDGRVMVDVRGRSTATALGAILRALGLPGETVPRSAEALSELYRRIVADRDLLLVFDDAEGEDQIRQLLPLTPSCAVVVTSGRSLPDLGGRQIPVGALTEDEAADLVGRIAPAAPAQTRVELARLCERNPLAVRVAAARPEGLADLQAGSEAAGVRSAFMVAYRGLSEEHRRVFRFASLTPSADFSEESLSALVDAPVEQVREVLAELVGAGLVARADAGRFRWHALLRQFALDRVRLENAQDERDGAVDRVLTYFLDGAREHGDLLGRHRRAFHQSRPGPEAPASDLREHGLAWFERELRGLVAAAKQAAEAGRHEAAYGLADACFDFLELRRYGRSTIDMHRIGLRSARLADDPRAVAHMLRNLGVVHLAVGEYMEAFAYAKMAGRAFADLADLHGQAVVEGDLAAVHQLLDQHDAAIGSAWRSLERYRGTRDRRGEGDVLLRLGESLCTLGRYPEALKETERALALHRASGDRRGEAEALRIRANIRHGRRDHEPAHRDATEALALSRDIQDATGEARAHTILAKVGRHLRLHGEGREHGSKAVDLALASGDRQAEGWARIWLGWTLLDEADLDGALAQLDPGLLAHIEIDHPRGQVSARTAIAIVLQQRGRLHESRSQLEQALSLARRIGDRSGEAQALEEMATTLRRLRQLMDARTFGEAALAAWRRLGHPHGTATAHGGLARIHLLAGEIDLALAACDQAEALRDHLGDRVGLGRVADTRARILLHMGEHAGALKVIEEALPLMRSGGAPFPLASALLVRAAILLELRRFGDAHKQAVDGLRRAEDLGDGAAEAEARLVLGLIRQRQHFGRKEDDEAALEQFRHADSVLVDVDDQGGRIDVLLAQARSYTRLGRLDEADRCRRTAHELRRWLARPELPGG</sequence>
<dbReference type="SUPFAM" id="SSF52540">
    <property type="entry name" value="P-loop containing nucleoside triphosphate hydrolases"/>
    <property type="match status" value="1"/>
</dbReference>
<dbReference type="GO" id="GO:0003677">
    <property type="term" value="F:DNA binding"/>
    <property type="evidence" value="ECO:0007669"/>
    <property type="project" value="UniProtKB-KW"/>
</dbReference>
<dbReference type="Gene3D" id="1.10.10.10">
    <property type="entry name" value="Winged helix-like DNA-binding domain superfamily/Winged helix DNA-binding domain"/>
    <property type="match status" value="1"/>
</dbReference>
<dbReference type="InterPro" id="IPR014710">
    <property type="entry name" value="RmlC-like_jellyroll"/>
</dbReference>
<dbReference type="RefSeq" id="WP_148086162.1">
    <property type="nucleotide sequence ID" value="NZ_RJKE01000001.1"/>
</dbReference>
<dbReference type="OrthoDB" id="5521887at2"/>
<dbReference type="PROSITE" id="PS50042">
    <property type="entry name" value="CNMP_BINDING_3"/>
    <property type="match status" value="1"/>
</dbReference>
<dbReference type="SMART" id="SM00100">
    <property type="entry name" value="cNMP"/>
    <property type="match status" value="1"/>
</dbReference>
<keyword evidence="2" id="KW-0238">DNA-binding</keyword>
<evidence type="ECO:0000313" key="9">
    <source>
        <dbReference type="Proteomes" id="UP000272400"/>
    </source>
</evidence>
<dbReference type="InterPro" id="IPR000595">
    <property type="entry name" value="cNMP-bd_dom"/>
</dbReference>
<keyword evidence="1" id="KW-0805">Transcription regulation</keyword>
<evidence type="ECO:0000256" key="3">
    <source>
        <dbReference type="ARBA" id="ARBA00023163"/>
    </source>
</evidence>
<dbReference type="Pfam" id="PF00027">
    <property type="entry name" value="cNMP_binding"/>
    <property type="match status" value="1"/>
</dbReference>
<keyword evidence="9" id="KW-1185">Reference proteome</keyword>
<dbReference type="InterPro" id="IPR036390">
    <property type="entry name" value="WH_DNA-bd_sf"/>
</dbReference>
<dbReference type="EMBL" id="RJKE01000001">
    <property type="protein sequence ID" value="ROO88780.1"/>
    <property type="molecule type" value="Genomic_DNA"/>
</dbReference>
<dbReference type="Gene3D" id="1.25.40.10">
    <property type="entry name" value="Tetratricopeptide repeat domain"/>
    <property type="match status" value="2"/>
</dbReference>
<dbReference type="SUPFAM" id="SSF51206">
    <property type="entry name" value="cAMP-binding domain-like"/>
    <property type="match status" value="1"/>
</dbReference>
<dbReference type="Gene3D" id="2.60.120.10">
    <property type="entry name" value="Jelly Rolls"/>
    <property type="match status" value="1"/>
</dbReference>
<evidence type="ECO:0000259" key="7">
    <source>
        <dbReference type="PROSITE" id="PS51063"/>
    </source>
</evidence>
<dbReference type="Pfam" id="PF13401">
    <property type="entry name" value="AAA_22"/>
    <property type="match status" value="1"/>
</dbReference>
<dbReference type="InterPro" id="IPR011990">
    <property type="entry name" value="TPR-like_helical_dom_sf"/>
</dbReference>
<feature type="repeat" description="TPR" evidence="4">
    <location>
        <begin position="759"/>
        <end position="792"/>
    </location>
</feature>
<dbReference type="CDD" id="cd00038">
    <property type="entry name" value="CAP_ED"/>
    <property type="match status" value="1"/>
</dbReference>
<dbReference type="Pfam" id="PF13545">
    <property type="entry name" value="HTH_Crp_2"/>
    <property type="match status" value="1"/>
</dbReference>
<dbReference type="InterPro" id="IPR012318">
    <property type="entry name" value="HTH_CRP"/>
</dbReference>
<dbReference type="InterPro" id="IPR049945">
    <property type="entry name" value="AAA_22"/>
</dbReference>
<dbReference type="PROSITE" id="PS50005">
    <property type="entry name" value="TPR"/>
    <property type="match status" value="1"/>
</dbReference>
<dbReference type="PANTHER" id="PTHR10098:SF108">
    <property type="entry name" value="TETRATRICOPEPTIDE REPEAT PROTEIN 28"/>
    <property type="match status" value="1"/>
</dbReference>
<evidence type="ECO:0000313" key="8">
    <source>
        <dbReference type="EMBL" id="ROO88780.1"/>
    </source>
</evidence>
<organism evidence="8 9">
    <name type="scientific">Actinocorallia herbida</name>
    <dbReference type="NCBI Taxonomy" id="58109"/>
    <lineage>
        <taxon>Bacteria</taxon>
        <taxon>Bacillati</taxon>
        <taxon>Actinomycetota</taxon>
        <taxon>Actinomycetes</taxon>
        <taxon>Streptosporangiales</taxon>
        <taxon>Thermomonosporaceae</taxon>
        <taxon>Actinocorallia</taxon>
    </lineage>
</organism>
<dbReference type="InterPro" id="IPR018490">
    <property type="entry name" value="cNMP-bd_dom_sf"/>
</dbReference>
<dbReference type="GO" id="GO:0006355">
    <property type="term" value="P:regulation of DNA-templated transcription"/>
    <property type="evidence" value="ECO:0007669"/>
    <property type="project" value="InterPro"/>
</dbReference>